<evidence type="ECO:0000256" key="6">
    <source>
        <dbReference type="ARBA" id="ARBA00023136"/>
    </source>
</evidence>
<evidence type="ECO:0000256" key="4">
    <source>
        <dbReference type="ARBA" id="ARBA00022989"/>
    </source>
</evidence>
<dbReference type="InterPro" id="IPR000276">
    <property type="entry name" value="GPCR_Rhodpsn"/>
</dbReference>
<sequence length="356" mass="41550">HPKCPSAIICVCQKCFFGNQCQFYSKGFGLTLDEILGYEIQRNTMIFQQPFSVKFSAMITMMMCAVGIINGIFSILTFKNRISQEVGCGLYLLTSSIASLLIVIFFTMKFCFLLLSQMDFVGQWLILYLNCMFIEPLLKICLYIDNWLNGCVAVERAFAVWKGIYFSKKQSKSVAKWIILFVIGINVCLLIPQFSNLHLFTDEKEERTWCVVRYSSILYIYNSFLIFFHFLTPFFINFTSACFIIILTARQRAATQSHQMYFKQFKQKLKQHKHLLISPIILIILSLPRLIISFTLDCQKSSEHFWLYLIGYFVSFIPSVFVFVVFVLPSAVFRKTFKQAILRGRRKTPVFKMNFY</sequence>
<reference evidence="11" key="1">
    <citation type="submission" date="2021-02" db="EMBL/GenBank/DDBJ databases">
        <authorList>
            <person name="Nowell W R."/>
        </authorList>
    </citation>
    <scope>NUCLEOTIDE SEQUENCE</scope>
</reference>
<feature type="transmembrane region" description="Helical" evidence="9">
    <location>
        <begin position="121"/>
        <end position="138"/>
    </location>
</feature>
<evidence type="ECO:0000256" key="9">
    <source>
        <dbReference type="SAM" id="Phobius"/>
    </source>
</evidence>
<organism evidence="11 12">
    <name type="scientific">Adineta ricciae</name>
    <name type="common">Rotifer</name>
    <dbReference type="NCBI Taxonomy" id="249248"/>
    <lineage>
        <taxon>Eukaryota</taxon>
        <taxon>Metazoa</taxon>
        <taxon>Spiralia</taxon>
        <taxon>Gnathifera</taxon>
        <taxon>Rotifera</taxon>
        <taxon>Eurotatoria</taxon>
        <taxon>Bdelloidea</taxon>
        <taxon>Adinetida</taxon>
        <taxon>Adinetidae</taxon>
        <taxon>Adineta</taxon>
    </lineage>
</organism>
<dbReference type="GO" id="GO:0007218">
    <property type="term" value="P:neuropeptide signaling pathway"/>
    <property type="evidence" value="ECO:0007669"/>
    <property type="project" value="TreeGrafter"/>
</dbReference>
<protein>
    <recommendedName>
        <fullName evidence="10">G-protein coupled receptors family 1 profile domain-containing protein</fullName>
    </recommendedName>
</protein>
<keyword evidence="2" id="KW-1003">Cell membrane</keyword>
<dbReference type="EMBL" id="CAJNOR010007938">
    <property type="protein sequence ID" value="CAF1625820.1"/>
    <property type="molecule type" value="Genomic_DNA"/>
</dbReference>
<feature type="transmembrane region" description="Helical" evidence="9">
    <location>
        <begin position="219"/>
        <end position="247"/>
    </location>
</feature>
<evidence type="ECO:0000313" key="11">
    <source>
        <dbReference type="EMBL" id="CAF1625820.1"/>
    </source>
</evidence>
<feature type="domain" description="G-protein coupled receptors family 1 profile" evidence="10">
    <location>
        <begin position="69"/>
        <end position="326"/>
    </location>
</feature>
<feature type="transmembrane region" description="Helical" evidence="9">
    <location>
        <begin position="55"/>
        <end position="78"/>
    </location>
</feature>
<dbReference type="Proteomes" id="UP000663828">
    <property type="component" value="Unassembled WGS sequence"/>
</dbReference>
<dbReference type="GO" id="GO:0008528">
    <property type="term" value="F:G protein-coupled peptide receptor activity"/>
    <property type="evidence" value="ECO:0007669"/>
    <property type="project" value="TreeGrafter"/>
</dbReference>
<feature type="transmembrane region" description="Helical" evidence="9">
    <location>
        <begin position="177"/>
        <end position="199"/>
    </location>
</feature>
<name>A0A816CJN1_ADIRI</name>
<evidence type="ECO:0000313" key="12">
    <source>
        <dbReference type="Proteomes" id="UP000663828"/>
    </source>
</evidence>
<evidence type="ECO:0000259" key="10">
    <source>
        <dbReference type="PROSITE" id="PS50262"/>
    </source>
</evidence>
<dbReference type="InterPro" id="IPR017452">
    <property type="entry name" value="GPCR_Rhodpsn_7TM"/>
</dbReference>
<evidence type="ECO:0000256" key="5">
    <source>
        <dbReference type="ARBA" id="ARBA00023040"/>
    </source>
</evidence>
<feature type="transmembrane region" description="Helical" evidence="9">
    <location>
        <begin position="306"/>
        <end position="333"/>
    </location>
</feature>
<dbReference type="Gene3D" id="1.20.1070.10">
    <property type="entry name" value="Rhodopsin 7-helix transmembrane proteins"/>
    <property type="match status" value="1"/>
</dbReference>
<dbReference type="GO" id="GO:0005886">
    <property type="term" value="C:plasma membrane"/>
    <property type="evidence" value="ECO:0007669"/>
    <property type="project" value="UniProtKB-SubCell"/>
</dbReference>
<comment type="caution">
    <text evidence="11">The sequence shown here is derived from an EMBL/GenBank/DDBJ whole genome shotgun (WGS) entry which is preliminary data.</text>
</comment>
<keyword evidence="12" id="KW-1185">Reference proteome</keyword>
<evidence type="ECO:0000256" key="1">
    <source>
        <dbReference type="ARBA" id="ARBA00004651"/>
    </source>
</evidence>
<dbReference type="AlphaFoldDB" id="A0A816CJN1"/>
<comment type="subcellular location">
    <subcellularLocation>
        <location evidence="1">Cell membrane</location>
        <topology evidence="1">Multi-pass membrane protein</topology>
    </subcellularLocation>
</comment>
<dbReference type="PANTHER" id="PTHR24230">
    <property type="entry name" value="G-PROTEIN COUPLED RECEPTOR"/>
    <property type="match status" value="1"/>
</dbReference>
<keyword evidence="8" id="KW-0807">Transducer</keyword>
<evidence type="ECO:0000256" key="2">
    <source>
        <dbReference type="ARBA" id="ARBA00022475"/>
    </source>
</evidence>
<dbReference type="Pfam" id="PF00001">
    <property type="entry name" value="7tm_1"/>
    <property type="match status" value="1"/>
</dbReference>
<gene>
    <name evidence="11" type="ORF">XAT740_LOCUS50892</name>
</gene>
<feature type="transmembrane region" description="Helical" evidence="9">
    <location>
        <begin position="90"/>
        <end position="115"/>
    </location>
</feature>
<keyword evidence="5" id="KW-0297">G-protein coupled receptor</keyword>
<dbReference type="PROSITE" id="PS50262">
    <property type="entry name" value="G_PROTEIN_RECEP_F1_2"/>
    <property type="match status" value="1"/>
</dbReference>
<evidence type="ECO:0000256" key="8">
    <source>
        <dbReference type="ARBA" id="ARBA00023224"/>
    </source>
</evidence>
<proteinExistence type="predicted"/>
<keyword evidence="3 9" id="KW-0812">Transmembrane</keyword>
<keyword evidence="6 9" id="KW-0472">Membrane</keyword>
<feature type="transmembrane region" description="Helical" evidence="9">
    <location>
        <begin position="275"/>
        <end position="294"/>
    </location>
</feature>
<feature type="non-terminal residue" evidence="11">
    <location>
        <position position="1"/>
    </location>
</feature>
<evidence type="ECO:0000256" key="7">
    <source>
        <dbReference type="ARBA" id="ARBA00023170"/>
    </source>
</evidence>
<keyword evidence="4 9" id="KW-1133">Transmembrane helix</keyword>
<dbReference type="SUPFAM" id="SSF81321">
    <property type="entry name" value="Family A G protein-coupled receptor-like"/>
    <property type="match status" value="1"/>
</dbReference>
<accession>A0A816CJN1</accession>
<keyword evidence="7" id="KW-0675">Receptor</keyword>
<evidence type="ECO:0000256" key="3">
    <source>
        <dbReference type="ARBA" id="ARBA00022692"/>
    </source>
</evidence>